<gene>
    <name evidence="1" type="ORF">X907_0157</name>
</gene>
<dbReference type="AlphaFoldDB" id="A0A3T0E677"/>
<evidence type="ECO:0000313" key="1">
    <source>
        <dbReference type="EMBL" id="AZU02707.1"/>
    </source>
</evidence>
<dbReference type="KEGG" id="gak:X907_0157"/>
<proteinExistence type="predicted"/>
<keyword evidence="2" id="KW-1185">Reference proteome</keyword>
<dbReference type="GO" id="GO:0005886">
    <property type="term" value="C:plasma membrane"/>
    <property type="evidence" value="ECO:0007669"/>
    <property type="project" value="TreeGrafter"/>
</dbReference>
<dbReference type="PANTHER" id="PTHR32063:SF18">
    <property type="entry name" value="CATION EFFLUX SYSTEM PROTEIN"/>
    <property type="match status" value="1"/>
</dbReference>
<dbReference type="InterPro" id="IPR027463">
    <property type="entry name" value="AcrB_DN_DC_subdom"/>
</dbReference>
<sequence>MTDTAKPAPEEPARIDDAFNLARISIEKPVISWLIILACLLGGLWGFNTVGQLEDPDFTIKEAIIFTAYPGATAEEVEAEVTELLEAAIQQMGQLDRVTSKSMPGMSEIQVSIRDNILGHQLPQVWDELRKRVRDASAGLPPGVADPQVIDDFADVYGILYAVTAPGYSDREIRDMARNLRRELLVVRGVSRVEAAGLPEERIYIEIAQEQLARLGLPFDAVLQAVSNENAVVQAGETPAGDRLLRVTVPQRVDGVEALENTLINPRAAGSVLRLSDIATVTRAPLERESFYAYHNGERVFTLGIAALPDANIVDVGHRVEERLRQLEADLPVGVELTPIYEQHVVVNEAISGFLVNLAMSLGIVIVMLCVFMGWRAGVTVGATLLLTVLGTLFFMSVFDITMQRISLGALIIAMGMLVDNAIVVTESMQVDVQRGVRRQIAAERAVKTTQFPLLGATIIGIMAFSGMGLSQDSTGEFMFSMFAVIGISLGLSWLLAITVSPMIAYTLFKSERGSKPNPYGGRTYSAYRAILTGALRRRWLTVIALVAITVASFWGFGFVRAAFFPDSDTPLFYINIELPQGTDILATDRAVREAAGFALVQPETDGVTTFVGRGGTRFMLTYSSEQPNTAYGQLVVRAHSTDVIPALSERIVNHVRETLPEADVRGERIVFGPPAGARLEVRFSGPDADVLRALGEEAVARLADTGTLTDMRHTWRNRELMLEPVISAERARTTGVTREDIGEALHFATEGTRVGLYREGDLLIPIIARAPLTERENPSALEDRLIWSPSQNTYVPITQAVERFELVARDTLIRRRDRVRTLTVQANPPEGETAASAFPRFSGVINSIDLPRGYSVEWGGEIEANQEANESLGQVLPLSLIVMLVVSFLLFQKVRQPLIIWAIVPMSICGVTAGLLVTNIAFSFTALLGFLSLSGMLIKNAIVLVDELDQRVAAGIDPFEAVREGSVSRLRPVFLASATTILGMMPLIADAFFQGMAVTIIGGLAFATVLTLVAAPVLYALFFGIRAPKPVPALKG</sequence>
<dbReference type="PRINTS" id="PR00702">
    <property type="entry name" value="ACRIFLAVINRP"/>
</dbReference>
<evidence type="ECO:0000313" key="2">
    <source>
        <dbReference type="Proteomes" id="UP000286954"/>
    </source>
</evidence>
<dbReference type="Gene3D" id="3.30.70.1320">
    <property type="entry name" value="Multidrug efflux transporter AcrB pore domain like"/>
    <property type="match status" value="1"/>
</dbReference>
<protein>
    <submittedName>
        <fullName evidence="1">Acriflavin resistance protein</fullName>
    </submittedName>
</protein>
<dbReference type="OrthoDB" id="9798415at2"/>
<reference evidence="1 2" key="1">
    <citation type="submission" date="2016-12" db="EMBL/GenBank/DDBJ databases">
        <title>The genome of dimorphic prosthecate Glycocaulis alkaliphilus 6b-8t, isolated from crude oil dictates its adaptability in petroleum environments.</title>
        <authorList>
            <person name="Wu X.-L."/>
            <person name="Geng S."/>
        </authorList>
    </citation>
    <scope>NUCLEOTIDE SEQUENCE [LARGE SCALE GENOMIC DNA]</scope>
    <source>
        <strain evidence="1 2">6B-8</strain>
    </source>
</reference>
<accession>A0A3T0E677</accession>
<name>A0A3T0E677_9PROT</name>
<organism evidence="1 2">
    <name type="scientific">Glycocaulis alkaliphilus</name>
    <dbReference type="NCBI Taxonomy" id="1434191"/>
    <lineage>
        <taxon>Bacteria</taxon>
        <taxon>Pseudomonadati</taxon>
        <taxon>Pseudomonadota</taxon>
        <taxon>Alphaproteobacteria</taxon>
        <taxon>Maricaulales</taxon>
        <taxon>Maricaulaceae</taxon>
        <taxon>Glycocaulis</taxon>
    </lineage>
</organism>
<dbReference type="RefSeq" id="WP_127565169.1">
    <property type="nucleotide sequence ID" value="NZ_BMFB01000004.1"/>
</dbReference>
<dbReference type="Gene3D" id="3.30.70.1430">
    <property type="entry name" value="Multidrug efflux transporter AcrB pore domain"/>
    <property type="match status" value="2"/>
</dbReference>
<dbReference type="Proteomes" id="UP000286954">
    <property type="component" value="Chromosome"/>
</dbReference>
<dbReference type="Gene3D" id="3.30.70.1440">
    <property type="entry name" value="Multidrug efflux transporter AcrB pore domain"/>
    <property type="match status" value="1"/>
</dbReference>
<dbReference type="Gene3D" id="1.20.1640.10">
    <property type="entry name" value="Multidrug efflux transporter AcrB transmembrane domain"/>
    <property type="match status" value="2"/>
</dbReference>
<dbReference type="SUPFAM" id="SSF82714">
    <property type="entry name" value="Multidrug efflux transporter AcrB TolC docking domain, DN and DC subdomains"/>
    <property type="match status" value="2"/>
</dbReference>
<dbReference type="GO" id="GO:0042910">
    <property type="term" value="F:xenobiotic transmembrane transporter activity"/>
    <property type="evidence" value="ECO:0007669"/>
    <property type="project" value="TreeGrafter"/>
</dbReference>
<dbReference type="Pfam" id="PF00873">
    <property type="entry name" value="ACR_tran"/>
    <property type="match status" value="1"/>
</dbReference>
<dbReference type="InterPro" id="IPR001036">
    <property type="entry name" value="Acrflvin-R"/>
</dbReference>
<dbReference type="Gene3D" id="3.30.2090.10">
    <property type="entry name" value="Multidrug efflux transporter AcrB TolC docking domain, DN and DC subdomains"/>
    <property type="match status" value="2"/>
</dbReference>
<dbReference type="SUPFAM" id="SSF82693">
    <property type="entry name" value="Multidrug efflux transporter AcrB pore domain, PN1, PN2, PC1 and PC2 subdomains"/>
    <property type="match status" value="2"/>
</dbReference>
<dbReference type="SUPFAM" id="SSF82866">
    <property type="entry name" value="Multidrug efflux transporter AcrB transmembrane domain"/>
    <property type="match status" value="2"/>
</dbReference>
<dbReference type="EMBL" id="CP018911">
    <property type="protein sequence ID" value="AZU02707.1"/>
    <property type="molecule type" value="Genomic_DNA"/>
</dbReference>
<dbReference type="PANTHER" id="PTHR32063">
    <property type="match status" value="1"/>
</dbReference>